<dbReference type="InterPro" id="IPR006597">
    <property type="entry name" value="Sel1-like"/>
</dbReference>
<evidence type="ECO:0000256" key="1">
    <source>
        <dbReference type="SAM" id="MobiDB-lite"/>
    </source>
</evidence>
<keyword evidence="2" id="KW-0732">Signal</keyword>
<feature type="compositionally biased region" description="Pro residues" evidence="1">
    <location>
        <begin position="190"/>
        <end position="204"/>
    </location>
</feature>
<sequence length="317" mass="33248">MLAAAAIACAAPLAAQTVEAGVEAWQHGDYDRAVAAWQPLAARGDADAAFNLGHAYRLGRGVAQDMATAERYYRQAAEAGHVEAQAMYGLLLFQDGPRQEAMPFVQRAAEHGDPRAQYVFGTALFNGDLAPRDWPRAYAYMIRAAAAGLPYAQTQLAEMERNIPDADKTRGRAIAATLASPANVQVASASPPPRPAPAPAPAQPPRIATTNVPPSQPGRAQPPRAEAPSPRPSTTASPTPAPAPAPSGRWRVQLGAFSSDANARAAWSQVRARLPGLQPFYVRAGAVVRLQAGPLASRDAATRACAAARQACFPVAP</sequence>
<dbReference type="SUPFAM" id="SSF110997">
    <property type="entry name" value="Sporulation related repeat"/>
    <property type="match status" value="1"/>
</dbReference>
<evidence type="ECO:0000313" key="5">
    <source>
        <dbReference type="Proteomes" id="UP000321249"/>
    </source>
</evidence>
<feature type="domain" description="SPOR" evidence="3">
    <location>
        <begin position="244"/>
        <end position="317"/>
    </location>
</feature>
<accession>A0A5C6TX64</accession>
<dbReference type="Pfam" id="PF08238">
    <property type="entry name" value="Sel1"/>
    <property type="match status" value="3"/>
</dbReference>
<proteinExistence type="predicted"/>
<dbReference type="InterPro" id="IPR052748">
    <property type="entry name" value="ISR_Activator"/>
</dbReference>
<dbReference type="SUPFAM" id="SSF81901">
    <property type="entry name" value="HCP-like"/>
    <property type="match status" value="1"/>
</dbReference>
<feature type="chain" id="PRO_5022994640" description="SPOR domain-containing protein" evidence="2">
    <location>
        <begin position="21"/>
        <end position="317"/>
    </location>
</feature>
<reference evidence="4 5" key="1">
    <citation type="journal article" date="2015" name="J. Microbiol.">
        <title>Sphingosinicella ginsenosidimutans sp. nov., with ginsenoside converting activity.</title>
        <authorList>
            <person name="Kim J.K."/>
            <person name="Kang M.S."/>
            <person name="Park S.C."/>
            <person name="Kim K.M."/>
            <person name="Choi K."/>
            <person name="Yoon M.H."/>
            <person name="Im W.T."/>
        </authorList>
    </citation>
    <scope>NUCLEOTIDE SEQUENCE [LARGE SCALE GENOMIC DNA]</scope>
    <source>
        <strain evidence="4 5">BS-11</strain>
    </source>
</reference>
<dbReference type="EMBL" id="VOQQ01000001">
    <property type="protein sequence ID" value="TXC65034.1"/>
    <property type="molecule type" value="Genomic_DNA"/>
</dbReference>
<feature type="region of interest" description="Disordered" evidence="1">
    <location>
        <begin position="182"/>
        <end position="249"/>
    </location>
</feature>
<organism evidence="4 5">
    <name type="scientific">Allosphingosinicella ginsenosidimutans</name>
    <dbReference type="NCBI Taxonomy" id="1176539"/>
    <lineage>
        <taxon>Bacteria</taxon>
        <taxon>Pseudomonadati</taxon>
        <taxon>Pseudomonadota</taxon>
        <taxon>Alphaproteobacteria</taxon>
        <taxon>Sphingomonadales</taxon>
        <taxon>Sphingomonadaceae</taxon>
        <taxon>Allosphingosinicella</taxon>
    </lineage>
</organism>
<feature type="compositionally biased region" description="Low complexity" evidence="1">
    <location>
        <begin position="219"/>
        <end position="238"/>
    </location>
</feature>
<protein>
    <recommendedName>
        <fullName evidence="3">SPOR domain-containing protein</fullName>
    </recommendedName>
</protein>
<dbReference type="Proteomes" id="UP000321249">
    <property type="component" value="Unassembled WGS sequence"/>
</dbReference>
<dbReference type="SMART" id="SM00671">
    <property type="entry name" value="SEL1"/>
    <property type="match status" value="3"/>
</dbReference>
<evidence type="ECO:0000313" key="4">
    <source>
        <dbReference type="EMBL" id="TXC65034.1"/>
    </source>
</evidence>
<feature type="signal peptide" evidence="2">
    <location>
        <begin position="1"/>
        <end position="20"/>
    </location>
</feature>
<dbReference type="AlphaFoldDB" id="A0A5C6TX64"/>
<dbReference type="Gene3D" id="1.25.40.10">
    <property type="entry name" value="Tetratricopeptide repeat domain"/>
    <property type="match status" value="1"/>
</dbReference>
<dbReference type="InterPro" id="IPR011990">
    <property type="entry name" value="TPR-like_helical_dom_sf"/>
</dbReference>
<comment type="caution">
    <text evidence="4">The sequence shown here is derived from an EMBL/GenBank/DDBJ whole genome shotgun (WGS) entry which is preliminary data.</text>
</comment>
<evidence type="ECO:0000259" key="3">
    <source>
        <dbReference type="PROSITE" id="PS51724"/>
    </source>
</evidence>
<dbReference type="PROSITE" id="PS51724">
    <property type="entry name" value="SPOR"/>
    <property type="match status" value="1"/>
</dbReference>
<gene>
    <name evidence="4" type="ORF">FRZ32_11425</name>
</gene>
<dbReference type="PANTHER" id="PTHR45011:SF1">
    <property type="entry name" value="DAP3-BINDING CELL DEATH ENHANCER 1"/>
    <property type="match status" value="1"/>
</dbReference>
<dbReference type="InterPro" id="IPR007730">
    <property type="entry name" value="SPOR-like_dom"/>
</dbReference>
<dbReference type="Pfam" id="PF05036">
    <property type="entry name" value="SPOR"/>
    <property type="match status" value="1"/>
</dbReference>
<dbReference type="PANTHER" id="PTHR45011">
    <property type="entry name" value="DAP3-BINDING CELL DEATH ENHANCER 1"/>
    <property type="match status" value="1"/>
</dbReference>
<name>A0A5C6TX64_9SPHN</name>
<dbReference type="InterPro" id="IPR036680">
    <property type="entry name" value="SPOR-like_sf"/>
</dbReference>
<keyword evidence="5" id="KW-1185">Reference proteome</keyword>
<dbReference type="Gene3D" id="3.30.70.1070">
    <property type="entry name" value="Sporulation related repeat"/>
    <property type="match status" value="1"/>
</dbReference>
<dbReference type="OrthoDB" id="112232at2"/>
<evidence type="ECO:0000256" key="2">
    <source>
        <dbReference type="SAM" id="SignalP"/>
    </source>
</evidence>
<dbReference type="GO" id="GO:0042834">
    <property type="term" value="F:peptidoglycan binding"/>
    <property type="evidence" value="ECO:0007669"/>
    <property type="project" value="InterPro"/>
</dbReference>